<comment type="caution">
    <text evidence="2">The sequence shown here is derived from an EMBL/GenBank/DDBJ whole genome shotgun (WGS) entry which is preliminary data.</text>
</comment>
<keyword evidence="1" id="KW-0620">Polyamine biosynthesis</keyword>
<name>A0A8J3Q7S5_9ACTN</name>
<gene>
    <name evidence="2" type="ORF">Rhe02_30660</name>
</gene>
<keyword evidence="3" id="KW-1185">Reference proteome</keyword>
<evidence type="ECO:0008006" key="4">
    <source>
        <dbReference type="Google" id="ProtNLM"/>
    </source>
</evidence>
<dbReference type="Proteomes" id="UP000612899">
    <property type="component" value="Unassembled WGS sequence"/>
</dbReference>
<evidence type="ECO:0000313" key="2">
    <source>
        <dbReference type="EMBL" id="GIH04999.1"/>
    </source>
</evidence>
<reference evidence="2" key="1">
    <citation type="submission" date="2021-01" db="EMBL/GenBank/DDBJ databases">
        <title>Whole genome shotgun sequence of Rhizocola hellebori NBRC 109834.</title>
        <authorList>
            <person name="Komaki H."/>
            <person name="Tamura T."/>
        </authorList>
    </citation>
    <scope>NUCLEOTIDE SEQUENCE</scope>
    <source>
        <strain evidence="2">NBRC 109834</strain>
    </source>
</reference>
<dbReference type="Gene3D" id="3.40.50.150">
    <property type="entry name" value="Vaccinia Virus protein VP39"/>
    <property type="match status" value="1"/>
</dbReference>
<proteinExistence type="predicted"/>
<dbReference type="RefSeq" id="WP_203908871.1">
    <property type="nucleotide sequence ID" value="NZ_BONY01000016.1"/>
</dbReference>
<protein>
    <recommendedName>
        <fullName evidence="4">Methyltransferase domain-containing protein</fullName>
    </recommendedName>
</protein>
<dbReference type="NCBIfam" id="NF037959">
    <property type="entry name" value="MFS_SpdSyn"/>
    <property type="match status" value="1"/>
</dbReference>
<dbReference type="EMBL" id="BONY01000016">
    <property type="protein sequence ID" value="GIH04999.1"/>
    <property type="molecule type" value="Genomic_DNA"/>
</dbReference>
<evidence type="ECO:0000256" key="1">
    <source>
        <dbReference type="ARBA" id="ARBA00023115"/>
    </source>
</evidence>
<dbReference type="SUPFAM" id="SSF53335">
    <property type="entry name" value="S-adenosyl-L-methionine-dependent methyltransferases"/>
    <property type="match status" value="1"/>
</dbReference>
<dbReference type="AlphaFoldDB" id="A0A8J3Q7S5"/>
<evidence type="ECO:0000313" key="3">
    <source>
        <dbReference type="Proteomes" id="UP000612899"/>
    </source>
</evidence>
<dbReference type="CDD" id="cd02440">
    <property type="entry name" value="AdoMet_MTases"/>
    <property type="match status" value="1"/>
</dbReference>
<organism evidence="2 3">
    <name type="scientific">Rhizocola hellebori</name>
    <dbReference type="NCBI Taxonomy" id="1392758"/>
    <lineage>
        <taxon>Bacteria</taxon>
        <taxon>Bacillati</taxon>
        <taxon>Actinomycetota</taxon>
        <taxon>Actinomycetes</taxon>
        <taxon>Micromonosporales</taxon>
        <taxon>Micromonosporaceae</taxon>
        <taxon>Rhizocola</taxon>
    </lineage>
</organism>
<dbReference type="InterPro" id="IPR029063">
    <property type="entry name" value="SAM-dependent_MTases_sf"/>
</dbReference>
<sequence length="270" mass="28998">MRVGHEEGPAKVRAMVQTGVAELVPDPDVPEAWTLLINGVAQSHVDLNDPQMIAFDYVRRIVDIIEVLAPAGPLEVLHLGAGAMTLPRCLAVTRPGSVQRVVEIDSELLDFVRLRLPLPDSSEIEIVIGDAARELEAAPTDGYDVIVADVFQGSKVPEQVATPEFAQAAARVLRPGGCYVANIMDGPPLTFARAQTARLRDAFADVAVISDASVLRGRRLGNLLLVAGVGVGFRPLVRRLAADPFATRIEVGDKLDRFVNSRKTGSASER</sequence>
<dbReference type="PANTHER" id="PTHR43317">
    <property type="entry name" value="THERMOSPERMINE SYNTHASE ACAULIS5"/>
    <property type="match status" value="1"/>
</dbReference>
<dbReference type="PANTHER" id="PTHR43317:SF1">
    <property type="entry name" value="THERMOSPERMINE SYNTHASE ACAULIS5"/>
    <property type="match status" value="1"/>
</dbReference>
<accession>A0A8J3Q7S5</accession>
<dbReference type="GO" id="GO:0006596">
    <property type="term" value="P:polyamine biosynthetic process"/>
    <property type="evidence" value="ECO:0007669"/>
    <property type="project" value="UniProtKB-KW"/>
</dbReference>